<gene>
    <name evidence="7" type="ORF">QYS48_19785</name>
</gene>
<proteinExistence type="predicted"/>
<feature type="transmembrane region" description="Helical" evidence="6">
    <location>
        <begin position="6"/>
        <end position="26"/>
    </location>
</feature>
<keyword evidence="2" id="KW-0732">Signal</keyword>
<dbReference type="Gene3D" id="3.40.50.10610">
    <property type="entry name" value="ABC-type transport auxiliary lipoprotein component"/>
    <property type="match status" value="2"/>
</dbReference>
<keyword evidence="1" id="KW-1003">Cell membrane</keyword>
<dbReference type="AlphaFoldDB" id="A0AA49GFF1"/>
<dbReference type="PANTHER" id="PTHR41164">
    <property type="entry name" value="CURLI PRODUCTION ASSEMBLY/TRANSPORT COMPONENT CSGG"/>
    <property type="match status" value="1"/>
</dbReference>
<reference evidence="7" key="1">
    <citation type="submission" date="2023-08" db="EMBL/GenBank/DDBJ databases">
        <title>Comparative genomics and taxonomic characterization of three novel marine species of genus Marivirga.</title>
        <authorList>
            <person name="Muhammad N."/>
            <person name="Kim S.-G."/>
        </authorList>
    </citation>
    <scope>NUCLEOTIDE SEQUENCE [LARGE SCALE GENOMIC DNA]</scope>
    <source>
        <strain evidence="7">ABR2-2</strain>
    </source>
</reference>
<dbReference type="PROSITE" id="PS51257">
    <property type="entry name" value="PROKAR_LIPOPROTEIN"/>
    <property type="match status" value="1"/>
</dbReference>
<protein>
    <submittedName>
        <fullName evidence="7">CsgG/HfaB family protein</fullName>
    </submittedName>
</protein>
<evidence type="ECO:0000313" key="8">
    <source>
        <dbReference type="Proteomes" id="UP001244443"/>
    </source>
</evidence>
<evidence type="ECO:0000256" key="4">
    <source>
        <dbReference type="ARBA" id="ARBA00023139"/>
    </source>
</evidence>
<dbReference type="InterPro" id="IPR005534">
    <property type="entry name" value="Curli_assmbl/transp-comp_CsgG"/>
</dbReference>
<sequence length="497" mass="56177">MKTIHLTYYLLITSMLIFSACTNYLYEPMRVKEARLGAETQHYKELTKLPEPKEKIVAAVYKFRDQTGQYKESQTGASWSTAVTQGATSILLRAMEESGWFIPIEREGLSNLLNERKIIRSSRANYTDQKDQLLPPLIFAGIIIEGGIVSYDSNIKTGGAGVRYFGTGSSGEYREDRVTIYLRAVSTSTGRILKTIYTSKTILSQQIDVGVFRFVSLRRLLEAEMGYTYNEPGEMAVKEAIEKAVIGLIIEGIEESLWQLLDESELQSAVITEYKNERNENTNIDAFGINTQNRRATFGVGLNATARSYQGDYVKAKPFAGGELNLEYSSNSRFTLMSSIGAHEIGAKDAFTTTVGYADIGLKYKLLNYHITTPYLYVGAGTVKELKNDFDNDIKYWEYFYPHAKIELGIEHLITNKLGIQASVNYKHILTDNLDGLEVGKFDDFIWGVNVGITKYFSINKKPKEVKQKMGELREDNNNNLWSRIINEKSTKSNKQK</sequence>
<evidence type="ECO:0000313" key="7">
    <source>
        <dbReference type="EMBL" id="WKK84400.2"/>
    </source>
</evidence>
<keyword evidence="4" id="KW-0564">Palmitate</keyword>
<keyword evidence="8" id="KW-1185">Reference proteome</keyword>
<dbReference type="Proteomes" id="UP001244443">
    <property type="component" value="Chromosome"/>
</dbReference>
<evidence type="ECO:0000256" key="6">
    <source>
        <dbReference type="SAM" id="Phobius"/>
    </source>
</evidence>
<name>A0AA49GFF1_9BACT</name>
<dbReference type="PANTHER" id="PTHR41164:SF1">
    <property type="entry name" value="CURLI PRODUCTION ASSEMBLY_TRANSPORT COMPONENT CSGG"/>
    <property type="match status" value="1"/>
</dbReference>
<keyword evidence="5" id="KW-0449">Lipoprotein</keyword>
<dbReference type="InterPro" id="IPR011250">
    <property type="entry name" value="OMP/PagP_B-barrel"/>
</dbReference>
<accession>A0AA49GFF1</accession>
<keyword evidence="3 6" id="KW-0472">Membrane</keyword>
<dbReference type="RefSeq" id="WP_308356662.1">
    <property type="nucleotide sequence ID" value="NZ_CP129970.2"/>
</dbReference>
<dbReference type="Pfam" id="PF03783">
    <property type="entry name" value="CsgG"/>
    <property type="match status" value="1"/>
</dbReference>
<evidence type="ECO:0000256" key="2">
    <source>
        <dbReference type="ARBA" id="ARBA00022729"/>
    </source>
</evidence>
<evidence type="ECO:0000256" key="1">
    <source>
        <dbReference type="ARBA" id="ARBA00022475"/>
    </source>
</evidence>
<keyword evidence="6" id="KW-1133">Transmembrane helix</keyword>
<dbReference type="EMBL" id="CP129970">
    <property type="protein sequence ID" value="WKK84400.2"/>
    <property type="molecule type" value="Genomic_DNA"/>
</dbReference>
<dbReference type="SUPFAM" id="SSF56925">
    <property type="entry name" value="OMPA-like"/>
    <property type="match status" value="1"/>
</dbReference>
<organism evidence="7 8">
    <name type="scientific">Marivirga arenosa</name>
    <dbReference type="NCBI Taxonomy" id="3059076"/>
    <lineage>
        <taxon>Bacteria</taxon>
        <taxon>Pseudomonadati</taxon>
        <taxon>Bacteroidota</taxon>
        <taxon>Cytophagia</taxon>
        <taxon>Cytophagales</taxon>
        <taxon>Marivirgaceae</taxon>
        <taxon>Marivirga</taxon>
    </lineage>
</organism>
<keyword evidence="6" id="KW-0812">Transmembrane</keyword>
<evidence type="ECO:0000256" key="5">
    <source>
        <dbReference type="ARBA" id="ARBA00023288"/>
    </source>
</evidence>
<dbReference type="GO" id="GO:0030288">
    <property type="term" value="C:outer membrane-bounded periplasmic space"/>
    <property type="evidence" value="ECO:0007669"/>
    <property type="project" value="InterPro"/>
</dbReference>
<evidence type="ECO:0000256" key="3">
    <source>
        <dbReference type="ARBA" id="ARBA00023136"/>
    </source>
</evidence>